<dbReference type="InterPro" id="IPR043519">
    <property type="entry name" value="NT_sf"/>
</dbReference>
<organism evidence="1 2">
    <name type="scientific">[Anoxybacillus] calidus</name>
    <dbReference type="NCBI Taxonomy" id="575178"/>
    <lineage>
        <taxon>Bacteria</taxon>
        <taxon>Bacillati</taxon>
        <taxon>Bacillota</taxon>
        <taxon>Bacilli</taxon>
        <taxon>Bacillales</taxon>
        <taxon>Anoxybacillaceae</taxon>
        <taxon>Paranoxybacillus</taxon>
    </lineage>
</organism>
<evidence type="ECO:0008006" key="3">
    <source>
        <dbReference type="Google" id="ProtNLM"/>
    </source>
</evidence>
<dbReference type="SUPFAM" id="SSF81301">
    <property type="entry name" value="Nucleotidyltransferase"/>
    <property type="match status" value="1"/>
</dbReference>
<evidence type="ECO:0000313" key="2">
    <source>
        <dbReference type="Proteomes" id="UP000580891"/>
    </source>
</evidence>
<name>A0A7V9YXY0_9BACL</name>
<accession>A0A7V9YXY0</accession>
<keyword evidence="2" id="KW-1185">Reference proteome</keyword>
<comment type="caution">
    <text evidence="1">The sequence shown here is derived from an EMBL/GenBank/DDBJ whole genome shotgun (WGS) entry which is preliminary data.</text>
</comment>
<dbReference type="EMBL" id="JACDUU010000001">
    <property type="protein sequence ID" value="MBA2870290.1"/>
    <property type="molecule type" value="Genomic_DNA"/>
</dbReference>
<dbReference type="Proteomes" id="UP000580891">
    <property type="component" value="Unassembled WGS sequence"/>
</dbReference>
<gene>
    <name evidence="1" type="ORF">HNQ85_000548</name>
</gene>
<dbReference type="AlphaFoldDB" id="A0A7V9YXY0"/>
<reference evidence="1 2" key="1">
    <citation type="submission" date="2020-07" db="EMBL/GenBank/DDBJ databases">
        <title>Genomic Encyclopedia of Type Strains, Phase IV (KMG-IV): sequencing the most valuable type-strain genomes for metagenomic binning, comparative biology and taxonomic classification.</title>
        <authorList>
            <person name="Goeker M."/>
        </authorList>
    </citation>
    <scope>NUCLEOTIDE SEQUENCE [LARGE SCALE GENOMIC DNA]</scope>
    <source>
        <strain evidence="1 2">DSM 25220</strain>
    </source>
</reference>
<sequence length="290" mass="34299">MFGIIFSGVGLKCVGFVTKHQARDDKNPKNREALMKAIENDLLNDENVLAVFYGGSIGSENTDLYSDIDLRIVVKEEVFEEYRSNKKQRARKWGNVLFHEDFPWTNYTIAHYDSFIKVDVFYYKLKDIQPSVWLKNIKIVYDPEGLMAEIHEKSQGLLYELSPIEFEIWRTKFFAYVHEAYRRVMREEMYYALQCVDYLRLSMASAWYMEAGIQPNTFGDWAKIEGKRSNLKDWQLSLLESWSCSRDPFEIMNVIKNMVPEFKRVHKNLCAKLGIHENPEWVDEIFNMVF</sequence>
<dbReference type="Gene3D" id="3.30.460.10">
    <property type="entry name" value="Beta Polymerase, domain 2"/>
    <property type="match status" value="1"/>
</dbReference>
<proteinExistence type="predicted"/>
<protein>
    <recommendedName>
        <fullName evidence="3">Streptomycin adenylyltransferase</fullName>
    </recommendedName>
</protein>
<evidence type="ECO:0000313" key="1">
    <source>
        <dbReference type="EMBL" id="MBA2870290.1"/>
    </source>
</evidence>